<accession>A0A1S3IP07</accession>
<dbReference type="OrthoDB" id="1045822at2759"/>
<reference evidence="3" key="1">
    <citation type="submission" date="2025-08" db="UniProtKB">
        <authorList>
            <consortium name="RefSeq"/>
        </authorList>
    </citation>
    <scope>IDENTIFICATION</scope>
    <source>
        <tissue evidence="3">Gonads</tissue>
    </source>
</reference>
<proteinExistence type="inferred from homology"/>
<protein>
    <submittedName>
        <fullName evidence="3">Protein PLANT CADMIUM RESISTANCE 2-like</fullName>
    </submittedName>
</protein>
<sequence>MSGYWRHGLCGCFNNLGICIITYFVPCYTIGKNAEAVDESCCLYCCIGVIEPFGTFFRANTRSKIRERQGIPGSYLGDCLMHLFCPFCSLVQEAQEVQGWGQLMMVRE</sequence>
<dbReference type="Pfam" id="PF04749">
    <property type="entry name" value="PLAC8"/>
    <property type="match status" value="1"/>
</dbReference>
<dbReference type="OMA" id="DDLGGCF"/>
<gene>
    <name evidence="3" type="primary">LOC106156504</name>
</gene>
<dbReference type="InParanoid" id="A0A1S3IP07"/>
<dbReference type="Proteomes" id="UP000085678">
    <property type="component" value="Unplaced"/>
</dbReference>
<dbReference type="STRING" id="7574.A0A1S3IP07"/>
<dbReference type="InterPro" id="IPR006461">
    <property type="entry name" value="PLAC_motif_containing"/>
</dbReference>
<keyword evidence="2" id="KW-1185">Reference proteome</keyword>
<name>A0A1S3IP07_LINAN</name>
<dbReference type="AlphaFoldDB" id="A0A1S3IP07"/>
<comment type="similarity">
    <text evidence="1">Belongs to the cornifelin family.</text>
</comment>
<organism evidence="2 3">
    <name type="scientific">Lingula anatina</name>
    <name type="common">Brachiopod</name>
    <name type="synonym">Lingula unguis</name>
    <dbReference type="NCBI Taxonomy" id="7574"/>
    <lineage>
        <taxon>Eukaryota</taxon>
        <taxon>Metazoa</taxon>
        <taxon>Spiralia</taxon>
        <taxon>Lophotrochozoa</taxon>
        <taxon>Brachiopoda</taxon>
        <taxon>Linguliformea</taxon>
        <taxon>Lingulata</taxon>
        <taxon>Lingulida</taxon>
        <taxon>Linguloidea</taxon>
        <taxon>Lingulidae</taxon>
        <taxon>Lingula</taxon>
    </lineage>
</organism>
<evidence type="ECO:0000313" key="2">
    <source>
        <dbReference type="Proteomes" id="UP000085678"/>
    </source>
</evidence>
<dbReference type="RefSeq" id="XP_013387239.1">
    <property type="nucleotide sequence ID" value="XM_013531785.2"/>
</dbReference>
<dbReference type="NCBIfam" id="TIGR01571">
    <property type="entry name" value="A_thal_Cys_rich"/>
    <property type="match status" value="1"/>
</dbReference>
<dbReference type="GeneID" id="106156504"/>
<dbReference type="PANTHER" id="PTHR15907">
    <property type="entry name" value="DUF614 FAMILY PROTEIN-RELATED"/>
    <property type="match status" value="1"/>
</dbReference>
<evidence type="ECO:0000313" key="3">
    <source>
        <dbReference type="RefSeq" id="XP_013387239.1"/>
    </source>
</evidence>
<dbReference type="KEGG" id="lak:106156504"/>
<evidence type="ECO:0000256" key="1">
    <source>
        <dbReference type="ARBA" id="ARBA00009024"/>
    </source>
</evidence>